<keyword evidence="5" id="KW-1185">Reference proteome</keyword>
<organism evidence="4 5">
    <name type="scientific">Paramecium tetraurelia</name>
    <dbReference type="NCBI Taxonomy" id="5888"/>
    <lineage>
        <taxon>Eukaryota</taxon>
        <taxon>Sar</taxon>
        <taxon>Alveolata</taxon>
        <taxon>Ciliophora</taxon>
        <taxon>Intramacronucleata</taxon>
        <taxon>Oligohymenophorea</taxon>
        <taxon>Peniculida</taxon>
        <taxon>Parameciidae</taxon>
        <taxon>Paramecium</taxon>
    </lineage>
</organism>
<evidence type="ECO:0008006" key="6">
    <source>
        <dbReference type="Google" id="ProtNLM"/>
    </source>
</evidence>
<feature type="compositionally biased region" description="Acidic residues" evidence="3">
    <location>
        <begin position="496"/>
        <end position="507"/>
    </location>
</feature>
<dbReference type="Proteomes" id="UP000000600">
    <property type="component" value="Unassembled WGS sequence"/>
</dbReference>
<dbReference type="EMBL" id="CT867996">
    <property type="protein sequence ID" value="CAK58185.1"/>
    <property type="molecule type" value="Genomic_DNA"/>
</dbReference>
<dbReference type="PANTHER" id="PTHR12634:SF8">
    <property type="entry name" value="FIERY MOUNTAIN, ISOFORM D"/>
    <property type="match status" value="1"/>
</dbReference>
<comment type="similarity">
    <text evidence="1">Belongs to the SAPS family.</text>
</comment>
<dbReference type="HOGENOM" id="CLU_433109_0_0_1"/>
<feature type="region of interest" description="Disordered" evidence="3">
    <location>
        <begin position="584"/>
        <end position="606"/>
    </location>
</feature>
<dbReference type="GO" id="GO:0009966">
    <property type="term" value="P:regulation of signal transduction"/>
    <property type="evidence" value="ECO:0000318"/>
    <property type="project" value="GO_Central"/>
</dbReference>
<dbReference type="STRING" id="5888.A0BI18"/>
<dbReference type="OrthoDB" id="299011at2759"/>
<dbReference type="OMA" id="GKYIYED"/>
<dbReference type="GeneID" id="5011367"/>
<feature type="region of interest" description="Disordered" evidence="3">
    <location>
        <begin position="481"/>
        <end position="507"/>
    </location>
</feature>
<evidence type="ECO:0000256" key="3">
    <source>
        <dbReference type="SAM" id="MobiDB-lite"/>
    </source>
</evidence>
<proteinExistence type="inferred from homology"/>
<dbReference type="GO" id="GO:0019888">
    <property type="term" value="F:protein phosphatase regulator activity"/>
    <property type="evidence" value="ECO:0000318"/>
    <property type="project" value="GO_Central"/>
</dbReference>
<name>A0BI18_PARTE</name>
<sequence length="632" mass="74897">MERYNIHQIFPSQQINPVEQSLLNNSQAFHPQVNLSSILDEMVKKGIGNQDIDIFVEYVTKNFETFWEMLIIINFDESSQNGNHPFILTEILRMKSEEIFNHLFQFNQIEYMDSMNFLFQTLDRDCLDETVAGYFSKVICSFMQVRGADLWKYLQTNGKYIYEDLMKNLHINHIADVVYNLIAFFNKGDQGQNYNQERLTLLNRTIEILLNKGYDLQIVENVCNILIDLLRNLTDWEFKQMMLDKLYIPDSFFNLIFLTKSHLLADLLIQLLYESQQFTFLAQQTQPHFQFDYQQYEVIGRKFSQALTMELNLNSFTTSYGIQSEIFGQTKIKLIQFYLNIIQSNNLTLINYFNHQDIFKNLMQFILQYEFNNQLQNYFMHIIYCIFCNNNLEYVQQQLIYELNILGFLSYLNQQYYKQVGSIRKPITKGYQGMANKLSLFFKDVIYTEEWNQYIQNHQQIFNIENNYFFGIIPPKEEKKEENIEQGGLIKPEQIEKEEESPQQDTEDNFSIQLKEDQDMKLTISLVQQEVMLAENNFQDQSNLGEVFGEQILNQNAKQKQNMSKSQQLVIPKIFDFGTKFQRQSPTSIESNNKNKRSKSQEKVQKGQIVSITSSFILPRRVETNKSQEIIN</sequence>
<accession>A0BI18</accession>
<evidence type="ECO:0000313" key="4">
    <source>
        <dbReference type="EMBL" id="CAK58185.1"/>
    </source>
</evidence>
<evidence type="ECO:0000256" key="2">
    <source>
        <dbReference type="ARBA" id="ARBA00023306"/>
    </source>
</evidence>
<dbReference type="InterPro" id="IPR007587">
    <property type="entry name" value="SAPS"/>
</dbReference>
<dbReference type="GO" id="GO:0019903">
    <property type="term" value="F:protein phosphatase binding"/>
    <property type="evidence" value="ECO:0007669"/>
    <property type="project" value="InterPro"/>
</dbReference>
<gene>
    <name evidence="4" type="ORF">GSPATT00029221001</name>
</gene>
<evidence type="ECO:0000313" key="5">
    <source>
        <dbReference type="Proteomes" id="UP000000600"/>
    </source>
</evidence>
<evidence type="ECO:0000256" key="1">
    <source>
        <dbReference type="ARBA" id="ARBA00006180"/>
    </source>
</evidence>
<dbReference type="AlphaFoldDB" id="A0BI18"/>
<dbReference type="RefSeq" id="XP_001425583.1">
    <property type="nucleotide sequence ID" value="XM_001425546.1"/>
</dbReference>
<protein>
    <recommendedName>
        <fullName evidence="6">Serine/threonine-protein phosphatase 4 regulatory subunit 3-like central domain-containing protein</fullName>
    </recommendedName>
</protein>
<keyword evidence="2" id="KW-0131">Cell cycle</keyword>
<dbReference type="KEGG" id="ptm:GSPATT00029221001"/>
<dbReference type="InParanoid" id="A0BI18"/>
<reference evidence="4 5" key="1">
    <citation type="journal article" date="2006" name="Nature">
        <title>Global trends of whole-genome duplications revealed by the ciliate Paramecium tetraurelia.</title>
        <authorList>
            <consortium name="Genoscope"/>
            <person name="Aury J.-M."/>
            <person name="Jaillon O."/>
            <person name="Duret L."/>
            <person name="Noel B."/>
            <person name="Jubin C."/>
            <person name="Porcel B.M."/>
            <person name="Segurens B."/>
            <person name="Daubin V."/>
            <person name="Anthouard V."/>
            <person name="Aiach N."/>
            <person name="Arnaiz O."/>
            <person name="Billaut A."/>
            <person name="Beisson J."/>
            <person name="Blanc I."/>
            <person name="Bouhouche K."/>
            <person name="Camara F."/>
            <person name="Duharcourt S."/>
            <person name="Guigo R."/>
            <person name="Gogendeau D."/>
            <person name="Katinka M."/>
            <person name="Keller A.-M."/>
            <person name="Kissmehl R."/>
            <person name="Klotz C."/>
            <person name="Koll F."/>
            <person name="Le Moue A."/>
            <person name="Lepere C."/>
            <person name="Malinsky S."/>
            <person name="Nowacki M."/>
            <person name="Nowak J.K."/>
            <person name="Plattner H."/>
            <person name="Poulain J."/>
            <person name="Ruiz F."/>
            <person name="Serrano V."/>
            <person name="Zagulski M."/>
            <person name="Dessen P."/>
            <person name="Betermier M."/>
            <person name="Weissenbach J."/>
            <person name="Scarpelli C."/>
            <person name="Schachter V."/>
            <person name="Sperling L."/>
            <person name="Meyer E."/>
            <person name="Cohen J."/>
            <person name="Wincker P."/>
        </authorList>
    </citation>
    <scope>NUCLEOTIDE SEQUENCE [LARGE SCALE GENOMIC DNA]</scope>
    <source>
        <strain evidence="4 5">Stock d4-2</strain>
    </source>
</reference>
<dbReference type="PANTHER" id="PTHR12634">
    <property type="entry name" value="SIT4 YEAST -ASSOCIATING PROTEIN-RELATED"/>
    <property type="match status" value="1"/>
</dbReference>